<accession>A0A2A2LHU3</accession>
<feature type="compositionally biased region" description="Low complexity" evidence="1">
    <location>
        <begin position="240"/>
        <end position="251"/>
    </location>
</feature>
<sequence length="459" mass="51989">MDRHSDIALSDRLLAKRCVRRVAEKVRTRAINDEQQNSSKYPGNNNFDGPLIQPTEFKDVSNQMATIELLNLKEEIKGALKYSLDKGQWSGVLQLLENNLDFNKFTQVAELTPSPPCIEIPKIDIENLRDEVENKKLRKDRRKTQRKHPIIATPRIEEDAAGFSSSSPPETSSASSSSGSSKVSEPRPRIEEPRQRIVQMNDAESSTDKDLEAYADWLKVERQLVLAQRKHRERMAEDNTSSSTSPRTTKSVATEARLSPRKPENFDLFKLPIIPSMPIIEKKSKGLQVTEKKPEMADIGIGTTDPVQMNQEAIGQITGMKRYVKQVISSSSLDETSSSLSPNIRPSHVRKADQRQRTGRTQQKASKKLNKQQPEEEEDTSRTPRIREVSESKSQRHRRRRRSSSVDHEVEVLSAKLETKSSIGVQTKPETPRQSKEMVDEAAGTPRSGSQRYCQWPIT</sequence>
<evidence type="ECO:0000313" key="3">
    <source>
        <dbReference type="Proteomes" id="UP000218231"/>
    </source>
</evidence>
<evidence type="ECO:0000256" key="1">
    <source>
        <dbReference type="SAM" id="MobiDB-lite"/>
    </source>
</evidence>
<evidence type="ECO:0000313" key="2">
    <source>
        <dbReference type="EMBL" id="PAV85617.1"/>
    </source>
</evidence>
<feature type="compositionally biased region" description="Polar residues" evidence="1">
    <location>
        <begin position="447"/>
        <end position="459"/>
    </location>
</feature>
<feature type="region of interest" description="Disordered" evidence="1">
    <location>
        <begin position="136"/>
        <end position="207"/>
    </location>
</feature>
<reference evidence="2 3" key="1">
    <citation type="journal article" date="2017" name="Curr. Biol.">
        <title>Genome architecture and evolution of a unichromosomal asexual nematode.</title>
        <authorList>
            <person name="Fradin H."/>
            <person name="Zegar C."/>
            <person name="Gutwein M."/>
            <person name="Lucas J."/>
            <person name="Kovtun M."/>
            <person name="Corcoran D."/>
            <person name="Baugh L.R."/>
            <person name="Kiontke K."/>
            <person name="Gunsalus K."/>
            <person name="Fitch D.H."/>
            <person name="Piano F."/>
        </authorList>
    </citation>
    <scope>NUCLEOTIDE SEQUENCE [LARGE SCALE GENOMIC DNA]</scope>
    <source>
        <strain evidence="2">PF1309</strain>
    </source>
</reference>
<feature type="compositionally biased region" description="Basic and acidic residues" evidence="1">
    <location>
        <begin position="430"/>
        <end position="439"/>
    </location>
</feature>
<keyword evidence="3" id="KW-1185">Reference proteome</keyword>
<feature type="compositionally biased region" description="Polar residues" evidence="1">
    <location>
        <begin position="420"/>
        <end position="429"/>
    </location>
</feature>
<organism evidence="2 3">
    <name type="scientific">Diploscapter pachys</name>
    <dbReference type="NCBI Taxonomy" id="2018661"/>
    <lineage>
        <taxon>Eukaryota</taxon>
        <taxon>Metazoa</taxon>
        <taxon>Ecdysozoa</taxon>
        <taxon>Nematoda</taxon>
        <taxon>Chromadorea</taxon>
        <taxon>Rhabditida</taxon>
        <taxon>Rhabditina</taxon>
        <taxon>Rhabditomorpha</taxon>
        <taxon>Rhabditoidea</taxon>
        <taxon>Rhabditidae</taxon>
        <taxon>Diploscapter</taxon>
    </lineage>
</organism>
<proteinExistence type="predicted"/>
<feature type="region of interest" description="Disordered" evidence="1">
    <location>
        <begin position="229"/>
        <end position="259"/>
    </location>
</feature>
<feature type="compositionally biased region" description="Basic and acidic residues" evidence="1">
    <location>
        <begin position="184"/>
        <end position="195"/>
    </location>
</feature>
<name>A0A2A2LHU3_9BILA</name>
<feature type="compositionally biased region" description="Basic and acidic residues" evidence="1">
    <location>
        <begin position="380"/>
        <end position="394"/>
    </location>
</feature>
<feature type="compositionally biased region" description="Low complexity" evidence="1">
    <location>
        <begin position="164"/>
        <end position="183"/>
    </location>
</feature>
<dbReference type="EMBL" id="LIAE01006751">
    <property type="protein sequence ID" value="PAV85617.1"/>
    <property type="molecule type" value="Genomic_DNA"/>
</dbReference>
<feature type="compositionally biased region" description="Low complexity" evidence="1">
    <location>
        <begin position="331"/>
        <end position="341"/>
    </location>
</feature>
<dbReference type="Proteomes" id="UP000218231">
    <property type="component" value="Unassembled WGS sequence"/>
</dbReference>
<dbReference type="AlphaFoldDB" id="A0A2A2LHU3"/>
<feature type="region of interest" description="Disordered" evidence="1">
    <location>
        <begin position="331"/>
        <end position="459"/>
    </location>
</feature>
<feature type="compositionally biased region" description="Basic residues" evidence="1">
    <location>
        <begin position="136"/>
        <end position="149"/>
    </location>
</feature>
<gene>
    <name evidence="2" type="ORF">WR25_08234</name>
</gene>
<comment type="caution">
    <text evidence="2">The sequence shown here is derived from an EMBL/GenBank/DDBJ whole genome shotgun (WGS) entry which is preliminary data.</text>
</comment>
<protein>
    <submittedName>
        <fullName evidence="2">Uncharacterized protein</fullName>
    </submittedName>
</protein>